<dbReference type="OrthoDB" id="9972508at2759"/>
<dbReference type="InterPro" id="IPR024688">
    <property type="entry name" value="Mac_dom"/>
</dbReference>
<accession>A0A6V7W331</accession>
<dbReference type="FunFam" id="2.160.10.10:FF:000025">
    <property type="entry name" value="Hexapeptide-repeat containing-acetyltransferase"/>
    <property type="match status" value="1"/>
</dbReference>
<comment type="caution">
    <text evidence="5">The sequence shown here is derived from an EMBL/GenBank/DDBJ whole genome shotgun (WGS) entry which is preliminary data.</text>
</comment>
<dbReference type="CDD" id="cd03357">
    <property type="entry name" value="LbH_MAT_GAT"/>
    <property type="match status" value="1"/>
</dbReference>
<dbReference type="Proteomes" id="UP000580250">
    <property type="component" value="Unassembled WGS sequence"/>
</dbReference>
<name>A0A6V7W331_MELEN</name>
<keyword evidence="3" id="KW-0012">Acyltransferase</keyword>
<dbReference type="Gene3D" id="2.160.10.10">
    <property type="entry name" value="Hexapeptide repeat proteins"/>
    <property type="match status" value="1"/>
</dbReference>
<evidence type="ECO:0000256" key="3">
    <source>
        <dbReference type="ARBA" id="ARBA00023315"/>
    </source>
</evidence>
<evidence type="ECO:0000259" key="4">
    <source>
        <dbReference type="SMART" id="SM01266"/>
    </source>
</evidence>
<reference evidence="5 6" key="1">
    <citation type="submission" date="2020-08" db="EMBL/GenBank/DDBJ databases">
        <authorList>
            <person name="Koutsovoulos G."/>
            <person name="Danchin GJ E."/>
        </authorList>
    </citation>
    <scope>NUCLEOTIDE SEQUENCE [LARGE SCALE GENOMIC DNA]</scope>
</reference>
<dbReference type="PANTHER" id="PTHR23416">
    <property type="entry name" value="SIALIC ACID SYNTHASE-RELATED"/>
    <property type="match status" value="1"/>
</dbReference>
<dbReference type="Pfam" id="PF12464">
    <property type="entry name" value="Mac"/>
    <property type="match status" value="1"/>
</dbReference>
<dbReference type="GO" id="GO:0008374">
    <property type="term" value="F:O-acyltransferase activity"/>
    <property type="evidence" value="ECO:0007669"/>
    <property type="project" value="TreeGrafter"/>
</dbReference>
<evidence type="ECO:0000313" key="6">
    <source>
        <dbReference type="Proteomes" id="UP000580250"/>
    </source>
</evidence>
<gene>
    <name evidence="5" type="ORF">MENT_LOCUS32883</name>
</gene>
<comment type="similarity">
    <text evidence="1">Belongs to the transferase hexapeptide repeat family.</text>
</comment>
<protein>
    <recommendedName>
        <fullName evidence="4">Maltose/galactoside acetyltransferase domain-containing protein</fullName>
    </recommendedName>
</protein>
<evidence type="ECO:0000256" key="2">
    <source>
        <dbReference type="ARBA" id="ARBA00022679"/>
    </source>
</evidence>
<dbReference type="GO" id="GO:0005829">
    <property type="term" value="C:cytosol"/>
    <property type="evidence" value="ECO:0007669"/>
    <property type="project" value="TreeGrafter"/>
</dbReference>
<evidence type="ECO:0000313" key="5">
    <source>
        <dbReference type="EMBL" id="CAD2180781.1"/>
    </source>
</evidence>
<dbReference type="InterPro" id="IPR011004">
    <property type="entry name" value="Trimer_LpxA-like_sf"/>
</dbReference>
<dbReference type="PROSITE" id="PS00101">
    <property type="entry name" value="HEXAPEP_TRANSFERASES"/>
    <property type="match status" value="1"/>
</dbReference>
<evidence type="ECO:0000256" key="1">
    <source>
        <dbReference type="ARBA" id="ARBA00007274"/>
    </source>
</evidence>
<dbReference type="Pfam" id="PF00132">
    <property type="entry name" value="Hexapep"/>
    <property type="match status" value="1"/>
</dbReference>
<dbReference type="SMART" id="SM01266">
    <property type="entry name" value="Mac"/>
    <property type="match status" value="1"/>
</dbReference>
<keyword evidence="2" id="KW-0808">Transferase</keyword>
<proteinExistence type="inferred from homology"/>
<dbReference type="EMBL" id="CAJEWN010000381">
    <property type="protein sequence ID" value="CAD2180781.1"/>
    <property type="molecule type" value="Genomic_DNA"/>
</dbReference>
<dbReference type="PANTHER" id="PTHR23416:SF23">
    <property type="entry name" value="ACETYLTRANSFERASE C18B11.09C-RELATED"/>
    <property type="match status" value="1"/>
</dbReference>
<dbReference type="GO" id="GO:0016407">
    <property type="term" value="F:acetyltransferase activity"/>
    <property type="evidence" value="ECO:0007669"/>
    <property type="project" value="InterPro"/>
</dbReference>
<sequence>MDTFIDYINIILFGGGTMSDQQNYGKHPKDPSKPMKERMLAGELYCVNDVLEQEMNLTAKWLARLNDSSCSSRSERQQIIRERLGAMGEGCDIRPPFYCDYGSNIFMGKDVILNFNCCILDVVTVTIGDGTLFGPNVQIYPADHPRDKETRLEGWEFGRPIKIGKNVWIGGGAMILPGVTIGDDAIIGAGSVVTRDVLPGTTVAGNPARPIIKKYVN</sequence>
<dbReference type="AlphaFoldDB" id="A0A6V7W331"/>
<dbReference type="InterPro" id="IPR001451">
    <property type="entry name" value="Hexapep"/>
</dbReference>
<dbReference type="InterPro" id="IPR051159">
    <property type="entry name" value="Hexapeptide_acetyltransf"/>
</dbReference>
<dbReference type="SUPFAM" id="SSF51161">
    <property type="entry name" value="Trimeric LpxA-like enzymes"/>
    <property type="match status" value="1"/>
</dbReference>
<feature type="domain" description="Maltose/galactoside acetyltransferase" evidence="4">
    <location>
        <begin position="36"/>
        <end position="89"/>
    </location>
</feature>
<dbReference type="InterPro" id="IPR018357">
    <property type="entry name" value="Hexapep_transf_CS"/>
</dbReference>
<organism evidence="5 6">
    <name type="scientific">Meloidogyne enterolobii</name>
    <name type="common">Root-knot nematode worm</name>
    <name type="synonym">Meloidogyne mayaguensis</name>
    <dbReference type="NCBI Taxonomy" id="390850"/>
    <lineage>
        <taxon>Eukaryota</taxon>
        <taxon>Metazoa</taxon>
        <taxon>Ecdysozoa</taxon>
        <taxon>Nematoda</taxon>
        <taxon>Chromadorea</taxon>
        <taxon>Rhabditida</taxon>
        <taxon>Tylenchina</taxon>
        <taxon>Tylenchomorpha</taxon>
        <taxon>Tylenchoidea</taxon>
        <taxon>Meloidogynidae</taxon>
        <taxon>Meloidogyninae</taxon>
        <taxon>Meloidogyne</taxon>
    </lineage>
</organism>